<evidence type="ECO:0008006" key="3">
    <source>
        <dbReference type="Google" id="ProtNLM"/>
    </source>
</evidence>
<evidence type="ECO:0000313" key="2">
    <source>
        <dbReference type="Proteomes" id="UP001500631"/>
    </source>
</evidence>
<evidence type="ECO:0000313" key="1">
    <source>
        <dbReference type="EMBL" id="GAA5101788.1"/>
    </source>
</evidence>
<dbReference type="EMBL" id="BAABKE010000006">
    <property type="protein sequence ID" value="GAA5101788.1"/>
    <property type="molecule type" value="Genomic_DNA"/>
</dbReference>
<reference evidence="2" key="1">
    <citation type="journal article" date="2019" name="Int. J. Syst. Evol. Microbiol.">
        <title>The Global Catalogue of Microorganisms (GCM) 10K type strain sequencing project: providing services to taxonomists for standard genome sequencing and annotation.</title>
        <authorList>
            <consortium name="The Broad Institute Genomics Platform"/>
            <consortium name="The Broad Institute Genome Sequencing Center for Infectious Disease"/>
            <person name="Wu L."/>
            <person name="Ma J."/>
        </authorList>
    </citation>
    <scope>NUCLEOTIDE SEQUENCE [LARGE SCALE GENOMIC DNA]</scope>
    <source>
        <strain evidence="2">JCM 18424</strain>
    </source>
</reference>
<dbReference type="RefSeq" id="WP_077926275.1">
    <property type="nucleotide sequence ID" value="NZ_BAABKE010000006.1"/>
</dbReference>
<comment type="caution">
    <text evidence="1">The sequence shown here is derived from an EMBL/GenBank/DDBJ whole genome shotgun (WGS) entry which is preliminary data.</text>
</comment>
<gene>
    <name evidence="1" type="ORF">GCM10023338_18250</name>
</gene>
<proteinExistence type="predicted"/>
<name>A0ABP9MTW8_9GAMM</name>
<protein>
    <recommendedName>
        <fullName evidence="3">FRG domain-containing protein</fullName>
    </recommendedName>
</protein>
<accession>A0ABP9MTW8</accession>
<organism evidence="1 2">
    <name type="scientific">Wohlfahrtiimonas larvae</name>
    <dbReference type="NCBI Taxonomy" id="1157986"/>
    <lineage>
        <taxon>Bacteria</taxon>
        <taxon>Pseudomonadati</taxon>
        <taxon>Pseudomonadota</taxon>
        <taxon>Gammaproteobacteria</taxon>
        <taxon>Cardiobacteriales</taxon>
        <taxon>Ignatzschineriaceae</taxon>
        <taxon>Wohlfahrtiimonas</taxon>
    </lineage>
</organism>
<keyword evidence="2" id="KW-1185">Reference proteome</keyword>
<dbReference type="Proteomes" id="UP001500631">
    <property type="component" value="Unassembled WGS sequence"/>
</dbReference>
<sequence length="160" mass="17980">MIHPTPITHTISSPVDLLKIIQQIELSSNHHLFYLGLHSPYDVANCSPKTALDVSRNPLIALFFACIDNSPHNGEIIIYHIPKQKISRALMGYDNDILVRTERGTFIFVNDQQHEASLLAKDKINQAPIEIIVNKDAKQAIILELEKLGVSMITLYPEMA</sequence>